<evidence type="ECO:0000313" key="2">
    <source>
        <dbReference type="Proteomes" id="UP000887116"/>
    </source>
</evidence>
<gene>
    <name evidence="1" type="ORF">TNCT_131371</name>
</gene>
<keyword evidence="2" id="KW-1185">Reference proteome</keyword>
<accession>A0A8X6LGY0</accession>
<dbReference type="EMBL" id="BMAO01036272">
    <property type="protein sequence ID" value="GFR09445.1"/>
    <property type="molecule type" value="Genomic_DNA"/>
</dbReference>
<proteinExistence type="predicted"/>
<name>A0A8X6LGY0_TRICU</name>
<protein>
    <submittedName>
        <fullName evidence="1">Uncharacterized protein</fullName>
    </submittedName>
</protein>
<dbReference type="Proteomes" id="UP000887116">
    <property type="component" value="Unassembled WGS sequence"/>
</dbReference>
<reference evidence="1" key="1">
    <citation type="submission" date="2020-07" db="EMBL/GenBank/DDBJ databases">
        <title>Multicomponent nature underlies the extraordinary mechanical properties of spider dragline silk.</title>
        <authorList>
            <person name="Kono N."/>
            <person name="Nakamura H."/>
            <person name="Mori M."/>
            <person name="Yoshida Y."/>
            <person name="Ohtoshi R."/>
            <person name="Malay A.D."/>
            <person name="Moran D.A.P."/>
            <person name="Tomita M."/>
            <person name="Numata K."/>
            <person name="Arakawa K."/>
        </authorList>
    </citation>
    <scope>NUCLEOTIDE SEQUENCE</scope>
</reference>
<dbReference type="AlphaFoldDB" id="A0A8X6LGY0"/>
<organism evidence="1 2">
    <name type="scientific">Trichonephila clavata</name>
    <name type="common">Joro spider</name>
    <name type="synonym">Nephila clavata</name>
    <dbReference type="NCBI Taxonomy" id="2740835"/>
    <lineage>
        <taxon>Eukaryota</taxon>
        <taxon>Metazoa</taxon>
        <taxon>Ecdysozoa</taxon>
        <taxon>Arthropoda</taxon>
        <taxon>Chelicerata</taxon>
        <taxon>Arachnida</taxon>
        <taxon>Araneae</taxon>
        <taxon>Araneomorphae</taxon>
        <taxon>Entelegynae</taxon>
        <taxon>Araneoidea</taxon>
        <taxon>Nephilidae</taxon>
        <taxon>Trichonephila</taxon>
    </lineage>
</organism>
<evidence type="ECO:0000313" key="1">
    <source>
        <dbReference type="EMBL" id="GFR09445.1"/>
    </source>
</evidence>
<comment type="caution">
    <text evidence="1">The sequence shown here is derived from an EMBL/GenBank/DDBJ whole genome shotgun (WGS) entry which is preliminary data.</text>
</comment>
<sequence length="91" mass="10479">MKASNELRCNHDAAKTDDKYTTKCSLFGCLKDTRYVQEDIFRCIDPRRLPKHPPHAALPTPEYPCFPDTDLMRQQCKGIDEKALGSHLTER</sequence>